<keyword evidence="4" id="KW-1185">Reference proteome</keyword>
<evidence type="ECO:0000313" key="3">
    <source>
        <dbReference type="EMBL" id="PNE32946.1"/>
    </source>
</evidence>
<dbReference type="InterPro" id="IPR038468">
    <property type="entry name" value="MmpS_C"/>
</dbReference>
<keyword evidence="1" id="KW-0812">Transmembrane</keyword>
<reference evidence="2 5" key="3">
    <citation type="submission" date="2020-08" db="EMBL/GenBank/DDBJ databases">
        <title>Genomic Encyclopedia of Type Strains, Phase III (KMG-III): the genomes of soil and plant-associated and newly described type strains.</title>
        <authorList>
            <person name="Whitman W."/>
        </authorList>
    </citation>
    <scope>NUCLEOTIDE SEQUENCE [LARGE SCALE GENOMIC DNA]</scope>
    <source>
        <strain evidence="2 5">CECT 3259</strain>
    </source>
</reference>
<keyword evidence="1" id="KW-1133">Transmembrane helix</keyword>
<dbReference type="EMBL" id="JACHJF010000006">
    <property type="protein sequence ID" value="MBB5119091.1"/>
    <property type="molecule type" value="Genomic_DNA"/>
</dbReference>
<accession>A0A2N8NVZ6</accession>
<dbReference type="AlphaFoldDB" id="A0A2N8NVZ6"/>
<name>A0A2N8NVZ6_STREU</name>
<dbReference type="OrthoDB" id="3556183at2"/>
<reference evidence="3" key="2">
    <citation type="submission" date="2015-07" db="EMBL/GenBank/DDBJ databases">
        <authorList>
            <person name="Noorani M."/>
        </authorList>
    </citation>
    <scope>NUCLEOTIDE SEQUENCE [LARGE SCALE GENOMIC DNA]</scope>
    <source>
        <strain evidence="3">ATCC 27428</strain>
    </source>
</reference>
<dbReference type="Proteomes" id="UP000528608">
    <property type="component" value="Unassembled WGS sequence"/>
</dbReference>
<evidence type="ECO:0008006" key="6">
    <source>
        <dbReference type="Google" id="ProtNLM"/>
    </source>
</evidence>
<dbReference type="Proteomes" id="UP000235945">
    <property type="component" value="Unassembled WGS sequence"/>
</dbReference>
<comment type="caution">
    <text evidence="3">The sequence shown here is derived from an EMBL/GenBank/DDBJ whole genome shotgun (WGS) entry which is preliminary data.</text>
</comment>
<protein>
    <recommendedName>
        <fullName evidence="6">MmpS family membrane protein</fullName>
    </recommendedName>
</protein>
<gene>
    <name evidence="3" type="ORF">AF335_15695</name>
    <name evidence="2" type="ORF">FHS36_002524</name>
</gene>
<dbReference type="RefSeq" id="WP_146045536.1">
    <property type="nucleotide sequence ID" value="NZ_JACHJF010000006.1"/>
</dbReference>
<sequence>MSEPLPHPDHAAHPHGRRRRRWPWVLLGAVLLFAGGCAALVVVISDENDKTVKVVYQVTGDARKVNIAYSTWRDGSLVTESASSQGLPWRKELSTKGFVKGGLLAVTVGPGGGSAACEVTVGDDAPRTAKAAGAGATATCTGF</sequence>
<evidence type="ECO:0000313" key="2">
    <source>
        <dbReference type="EMBL" id="MBB5119091.1"/>
    </source>
</evidence>
<proteinExistence type="predicted"/>
<feature type="transmembrane region" description="Helical" evidence="1">
    <location>
        <begin position="24"/>
        <end position="44"/>
    </location>
</feature>
<evidence type="ECO:0000313" key="5">
    <source>
        <dbReference type="Proteomes" id="UP000528608"/>
    </source>
</evidence>
<dbReference type="Gene3D" id="2.60.40.2880">
    <property type="entry name" value="MmpS1-5, C-terminal soluble domain"/>
    <property type="match status" value="1"/>
</dbReference>
<dbReference type="EMBL" id="LGUI01000004">
    <property type="protein sequence ID" value="PNE32946.1"/>
    <property type="molecule type" value="Genomic_DNA"/>
</dbReference>
<evidence type="ECO:0000313" key="4">
    <source>
        <dbReference type="Proteomes" id="UP000235945"/>
    </source>
</evidence>
<organism evidence="3 4">
    <name type="scientific">Streptomyces eurocidicus</name>
    <name type="common">Streptoverticillium eurocidicus</name>
    <dbReference type="NCBI Taxonomy" id="66423"/>
    <lineage>
        <taxon>Bacteria</taxon>
        <taxon>Bacillati</taxon>
        <taxon>Actinomycetota</taxon>
        <taxon>Actinomycetes</taxon>
        <taxon>Kitasatosporales</taxon>
        <taxon>Streptomycetaceae</taxon>
        <taxon>Streptomyces</taxon>
    </lineage>
</organism>
<evidence type="ECO:0000256" key="1">
    <source>
        <dbReference type="SAM" id="Phobius"/>
    </source>
</evidence>
<keyword evidence="1" id="KW-0472">Membrane</keyword>
<reference evidence="4" key="1">
    <citation type="submission" date="2015-07" db="EMBL/GenBank/DDBJ databases">
        <authorList>
            <person name="Graham D.E."/>
            <person name="Giannone R.J."/>
            <person name="Gulvik C.A."/>
            <person name="Hettich R.L."/>
            <person name="Klingeman D.M."/>
            <person name="Mahan K.M."/>
            <person name="Parry R.J."/>
            <person name="Spain J.C."/>
        </authorList>
    </citation>
    <scope>NUCLEOTIDE SEQUENCE [LARGE SCALE GENOMIC DNA]</scope>
    <source>
        <strain evidence="4">ATCC 27428</strain>
    </source>
</reference>